<protein>
    <submittedName>
        <fullName evidence="6">RNA recognition family protein</fullName>
    </submittedName>
</protein>
<dbReference type="InterPro" id="IPR012677">
    <property type="entry name" value="Nucleotide-bd_a/b_plait_sf"/>
</dbReference>
<dbReference type="Proteomes" id="UP000186804">
    <property type="component" value="Unassembled WGS sequence"/>
</dbReference>
<gene>
    <name evidence="6" type="ORF">cand_029720</name>
</gene>
<keyword evidence="7" id="KW-1185">Reference proteome</keyword>
<feature type="domain" description="RRM" evidence="5">
    <location>
        <begin position="9"/>
        <end position="87"/>
    </location>
</feature>
<accession>A0A1J4MNV9</accession>
<evidence type="ECO:0000256" key="1">
    <source>
        <dbReference type="ARBA" id="ARBA00004604"/>
    </source>
</evidence>
<dbReference type="PROSITE" id="PS50102">
    <property type="entry name" value="RRM"/>
    <property type="match status" value="1"/>
</dbReference>
<dbReference type="CDD" id="cd12307">
    <property type="entry name" value="RRM_NIFK_like"/>
    <property type="match status" value="1"/>
</dbReference>
<dbReference type="OrthoDB" id="21467at2759"/>
<evidence type="ECO:0000313" key="6">
    <source>
        <dbReference type="EMBL" id="OII75727.1"/>
    </source>
</evidence>
<evidence type="ECO:0000256" key="3">
    <source>
        <dbReference type="ARBA" id="ARBA00023242"/>
    </source>
</evidence>
<evidence type="ECO:0000256" key="2">
    <source>
        <dbReference type="ARBA" id="ARBA00022884"/>
    </source>
</evidence>
<evidence type="ECO:0000256" key="4">
    <source>
        <dbReference type="PROSITE-ProRule" id="PRU00176"/>
    </source>
</evidence>
<comment type="subcellular location">
    <subcellularLocation>
        <location evidence="1">Nucleus</location>
        <location evidence="1">Nucleolus</location>
    </subcellularLocation>
</comment>
<comment type="caution">
    <text evidence="6">The sequence shown here is derived from an EMBL/GenBank/DDBJ whole genome shotgun (WGS) entry which is preliminary data.</text>
</comment>
<evidence type="ECO:0000313" key="7">
    <source>
        <dbReference type="Proteomes" id="UP000186804"/>
    </source>
</evidence>
<reference evidence="6 7" key="1">
    <citation type="submission" date="2016-10" db="EMBL/GenBank/DDBJ databases">
        <title>Reductive evolution of mitochondrial metabolism and differential evolution of invasion-related proteins in Cryptosporidium.</title>
        <authorList>
            <person name="Liu S."/>
            <person name="Roellig D.M."/>
            <person name="Guo Y."/>
            <person name="Li N."/>
            <person name="Frace M.A."/>
            <person name="Tang K."/>
            <person name="Zhang L."/>
            <person name="Feng Y."/>
            <person name="Xiao L."/>
        </authorList>
    </citation>
    <scope>NUCLEOTIDE SEQUENCE [LARGE SCALE GENOMIC DNA]</scope>
    <source>
        <strain evidence="6">30847</strain>
    </source>
</reference>
<keyword evidence="3" id="KW-0539">Nucleus</keyword>
<dbReference type="InterPro" id="IPR000504">
    <property type="entry name" value="RRM_dom"/>
</dbReference>
<dbReference type="SMART" id="SM00360">
    <property type="entry name" value="RRM"/>
    <property type="match status" value="1"/>
</dbReference>
<dbReference type="GO" id="GO:0003723">
    <property type="term" value="F:RNA binding"/>
    <property type="evidence" value="ECO:0007669"/>
    <property type="project" value="UniProtKB-UniRule"/>
</dbReference>
<dbReference type="Pfam" id="PF00076">
    <property type="entry name" value="RRM_1"/>
    <property type="match status" value="1"/>
</dbReference>
<dbReference type="RefSeq" id="XP_067067573.1">
    <property type="nucleotide sequence ID" value="XM_067213199.1"/>
</dbReference>
<dbReference type="VEuPathDB" id="CryptoDB:cand_029720"/>
<organism evidence="6 7">
    <name type="scientific">Cryptosporidium andersoni</name>
    <dbReference type="NCBI Taxonomy" id="117008"/>
    <lineage>
        <taxon>Eukaryota</taxon>
        <taxon>Sar</taxon>
        <taxon>Alveolata</taxon>
        <taxon>Apicomplexa</taxon>
        <taxon>Conoidasida</taxon>
        <taxon>Coccidia</taxon>
        <taxon>Eucoccidiorida</taxon>
        <taxon>Eimeriorina</taxon>
        <taxon>Cryptosporidiidae</taxon>
        <taxon>Cryptosporidium</taxon>
    </lineage>
</organism>
<dbReference type="InterPro" id="IPR035979">
    <property type="entry name" value="RBD_domain_sf"/>
</dbReference>
<proteinExistence type="predicted"/>
<dbReference type="PANTHER" id="PTHR46754">
    <property type="entry name" value="MKI67 FHA DOMAIN-INTERACTING NUCLEOLAR PHOSPHOPROTEIN"/>
    <property type="match status" value="1"/>
</dbReference>
<dbReference type="SUPFAM" id="SSF54928">
    <property type="entry name" value="RNA-binding domain, RBD"/>
    <property type="match status" value="1"/>
</dbReference>
<name>A0A1J4MNV9_9CRYT</name>
<dbReference type="GO" id="GO:0005730">
    <property type="term" value="C:nucleolus"/>
    <property type="evidence" value="ECO:0007669"/>
    <property type="project" value="UniProtKB-SubCell"/>
</dbReference>
<keyword evidence="2 4" id="KW-0694">RNA-binding</keyword>
<dbReference type="AlphaFoldDB" id="A0A1J4MNV9"/>
<dbReference type="GeneID" id="92367156"/>
<dbReference type="Gene3D" id="3.30.70.330">
    <property type="match status" value="1"/>
</dbReference>
<dbReference type="EMBL" id="LRBS01000085">
    <property type="protein sequence ID" value="OII75727.1"/>
    <property type="molecule type" value="Genomic_DNA"/>
</dbReference>
<evidence type="ECO:0000259" key="5">
    <source>
        <dbReference type="PROSITE" id="PS50102"/>
    </source>
</evidence>
<sequence>MAIINEERGVIYVGHIPLGIFEPQLRKYFSQFGPITRLKLCRSKRNGHSKGYAFIEFDCKDVAAIAAETMNNYILFKRTLKCHVVEPSKVHLKLFSRTHKIFKYLPRYKMMTNKRNTCTNYLSLVSRRQKKINVLMNKLKEFNVPYEVELVS</sequence>